<dbReference type="InterPro" id="IPR051906">
    <property type="entry name" value="TolC-like"/>
</dbReference>
<dbReference type="GO" id="GO:0009279">
    <property type="term" value="C:cell outer membrane"/>
    <property type="evidence" value="ECO:0007669"/>
    <property type="project" value="UniProtKB-SubCell"/>
</dbReference>
<keyword evidence="7" id="KW-0998">Cell outer membrane</keyword>
<name>A0A1M5F3X7_9SPHI</name>
<keyword evidence="6" id="KW-0472">Membrane</keyword>
<dbReference type="Proteomes" id="UP000184287">
    <property type="component" value="Unassembled WGS sequence"/>
</dbReference>
<dbReference type="GO" id="GO:1990281">
    <property type="term" value="C:efflux pump complex"/>
    <property type="evidence" value="ECO:0007669"/>
    <property type="project" value="TreeGrafter"/>
</dbReference>
<keyword evidence="3" id="KW-0813">Transport</keyword>
<keyword evidence="5" id="KW-0812">Transmembrane</keyword>
<comment type="similarity">
    <text evidence="2">Belongs to the outer membrane factor (OMF) (TC 1.B.17) family.</text>
</comment>
<feature type="signal peptide" evidence="9">
    <location>
        <begin position="1"/>
        <end position="22"/>
    </location>
</feature>
<evidence type="ECO:0000313" key="10">
    <source>
        <dbReference type="EMBL" id="SHF85861.1"/>
    </source>
</evidence>
<evidence type="ECO:0000256" key="1">
    <source>
        <dbReference type="ARBA" id="ARBA00004442"/>
    </source>
</evidence>
<comment type="subcellular location">
    <subcellularLocation>
        <location evidence="1">Cell outer membrane</location>
    </subcellularLocation>
</comment>
<gene>
    <name evidence="10" type="ORF">SAMN04488522_103914</name>
</gene>
<evidence type="ECO:0000256" key="6">
    <source>
        <dbReference type="ARBA" id="ARBA00023136"/>
    </source>
</evidence>
<sequence>MKKKFLNILLALLLLFSGKVLQAQKRDLSLAEALAMAANGNKELQVQTLEEIRYKEMTREAQSRLLPNVSANAAYSRYFDRQVIFLPGSFAGTDKAVQDIAVGGKNVFNGFLSLNQPLFLENARRQKQAAVINEKIQKEKTTNLQSQLAFQISASYFNLLLMNNQLSLQQQSLSRNTRALEDTRALFAQGRSLKVDTLRSYIAVENLKSSISYLRNNIEVSGIQLKRLIGLNEMAEIKPTDSLNVKADQAEFYTLDQALKTAELNRHDLKLQRLSIEQGEKQLSVSKAERLPQASIVGQYQLQAQADHLSLGNYTWPRTSFLGLQLTVPIFNGNRTSSQINQSRIKVRQEKIRLDDLQEEMNAELAAIISRWKEANTQLNVQKTTVEAAELSYIMMNDRYKNGLSSRLELTDAELALTQGKINYLQAAYHIKVLHVELQRSLGLLKLQ</sequence>
<evidence type="ECO:0000256" key="8">
    <source>
        <dbReference type="SAM" id="Coils"/>
    </source>
</evidence>
<dbReference type="InterPro" id="IPR003423">
    <property type="entry name" value="OMP_efflux"/>
</dbReference>
<dbReference type="PANTHER" id="PTHR30026">
    <property type="entry name" value="OUTER MEMBRANE PROTEIN TOLC"/>
    <property type="match status" value="1"/>
</dbReference>
<evidence type="ECO:0000256" key="2">
    <source>
        <dbReference type="ARBA" id="ARBA00007613"/>
    </source>
</evidence>
<evidence type="ECO:0000256" key="3">
    <source>
        <dbReference type="ARBA" id="ARBA00022448"/>
    </source>
</evidence>
<dbReference type="AlphaFoldDB" id="A0A1M5F3X7"/>
<dbReference type="RefSeq" id="WP_073232625.1">
    <property type="nucleotide sequence ID" value="NZ_FQUQ01000003.1"/>
</dbReference>
<dbReference type="Gene3D" id="1.20.1600.10">
    <property type="entry name" value="Outer membrane efflux proteins (OEP)"/>
    <property type="match status" value="1"/>
</dbReference>
<organism evidence="10 11">
    <name type="scientific">Pedobacter caeni</name>
    <dbReference type="NCBI Taxonomy" id="288992"/>
    <lineage>
        <taxon>Bacteria</taxon>
        <taxon>Pseudomonadati</taxon>
        <taxon>Bacteroidota</taxon>
        <taxon>Sphingobacteriia</taxon>
        <taxon>Sphingobacteriales</taxon>
        <taxon>Sphingobacteriaceae</taxon>
        <taxon>Pedobacter</taxon>
    </lineage>
</organism>
<keyword evidence="8" id="KW-0175">Coiled coil</keyword>
<evidence type="ECO:0000256" key="5">
    <source>
        <dbReference type="ARBA" id="ARBA00022692"/>
    </source>
</evidence>
<dbReference type="Pfam" id="PF02321">
    <property type="entry name" value="OEP"/>
    <property type="match status" value="2"/>
</dbReference>
<evidence type="ECO:0000256" key="4">
    <source>
        <dbReference type="ARBA" id="ARBA00022452"/>
    </source>
</evidence>
<evidence type="ECO:0000256" key="7">
    <source>
        <dbReference type="ARBA" id="ARBA00023237"/>
    </source>
</evidence>
<evidence type="ECO:0000256" key="9">
    <source>
        <dbReference type="SAM" id="SignalP"/>
    </source>
</evidence>
<proteinExistence type="inferred from homology"/>
<dbReference type="OrthoDB" id="367883at2"/>
<keyword evidence="11" id="KW-1185">Reference proteome</keyword>
<feature type="chain" id="PRO_5013041975" evidence="9">
    <location>
        <begin position="23"/>
        <end position="448"/>
    </location>
</feature>
<keyword evidence="4" id="KW-1134">Transmembrane beta strand</keyword>
<dbReference type="SUPFAM" id="SSF56954">
    <property type="entry name" value="Outer membrane efflux proteins (OEP)"/>
    <property type="match status" value="1"/>
</dbReference>
<dbReference type="GO" id="GO:0015288">
    <property type="term" value="F:porin activity"/>
    <property type="evidence" value="ECO:0007669"/>
    <property type="project" value="TreeGrafter"/>
</dbReference>
<reference evidence="11" key="1">
    <citation type="submission" date="2016-11" db="EMBL/GenBank/DDBJ databases">
        <authorList>
            <person name="Varghese N."/>
            <person name="Submissions S."/>
        </authorList>
    </citation>
    <scope>NUCLEOTIDE SEQUENCE [LARGE SCALE GENOMIC DNA]</scope>
    <source>
        <strain evidence="11">DSM 16990</strain>
    </source>
</reference>
<accession>A0A1M5F3X7</accession>
<protein>
    <submittedName>
        <fullName evidence="10">Outer membrane protein TolC</fullName>
    </submittedName>
</protein>
<dbReference type="EMBL" id="FQUQ01000003">
    <property type="protein sequence ID" value="SHF85861.1"/>
    <property type="molecule type" value="Genomic_DNA"/>
</dbReference>
<dbReference type="GO" id="GO:0015562">
    <property type="term" value="F:efflux transmembrane transporter activity"/>
    <property type="evidence" value="ECO:0007669"/>
    <property type="project" value="InterPro"/>
</dbReference>
<dbReference type="STRING" id="288992.SAMN04488522_103914"/>
<dbReference type="PANTHER" id="PTHR30026:SF20">
    <property type="entry name" value="OUTER MEMBRANE PROTEIN TOLC"/>
    <property type="match status" value="1"/>
</dbReference>
<keyword evidence="9" id="KW-0732">Signal</keyword>
<feature type="coiled-coil region" evidence="8">
    <location>
        <begin position="340"/>
        <end position="367"/>
    </location>
</feature>
<evidence type="ECO:0000313" key="11">
    <source>
        <dbReference type="Proteomes" id="UP000184287"/>
    </source>
</evidence>